<evidence type="ECO:0000313" key="1">
    <source>
        <dbReference type="EMBL" id="JAD66596.1"/>
    </source>
</evidence>
<dbReference type="EMBL" id="GBRH01231299">
    <property type="protein sequence ID" value="JAD66596.1"/>
    <property type="molecule type" value="Transcribed_RNA"/>
</dbReference>
<proteinExistence type="predicted"/>
<accession>A0A0A9BTK6</accession>
<reference evidence="1" key="1">
    <citation type="submission" date="2014-09" db="EMBL/GenBank/DDBJ databases">
        <authorList>
            <person name="Magalhaes I.L.F."/>
            <person name="Oliveira U."/>
            <person name="Santos F.R."/>
            <person name="Vidigal T.H.D.A."/>
            <person name="Brescovit A.D."/>
            <person name="Santos A.J."/>
        </authorList>
    </citation>
    <scope>NUCLEOTIDE SEQUENCE</scope>
    <source>
        <tissue evidence="1">Shoot tissue taken approximately 20 cm above the soil surface</tissue>
    </source>
</reference>
<organism evidence="1">
    <name type="scientific">Arundo donax</name>
    <name type="common">Giant reed</name>
    <name type="synonym">Donax arundinaceus</name>
    <dbReference type="NCBI Taxonomy" id="35708"/>
    <lineage>
        <taxon>Eukaryota</taxon>
        <taxon>Viridiplantae</taxon>
        <taxon>Streptophyta</taxon>
        <taxon>Embryophyta</taxon>
        <taxon>Tracheophyta</taxon>
        <taxon>Spermatophyta</taxon>
        <taxon>Magnoliopsida</taxon>
        <taxon>Liliopsida</taxon>
        <taxon>Poales</taxon>
        <taxon>Poaceae</taxon>
        <taxon>PACMAD clade</taxon>
        <taxon>Arundinoideae</taxon>
        <taxon>Arundineae</taxon>
        <taxon>Arundo</taxon>
    </lineage>
</organism>
<protein>
    <submittedName>
        <fullName evidence="1">Uncharacterized protein</fullName>
    </submittedName>
</protein>
<reference evidence="1" key="2">
    <citation type="journal article" date="2015" name="Data Brief">
        <title>Shoot transcriptome of the giant reed, Arundo donax.</title>
        <authorList>
            <person name="Barrero R.A."/>
            <person name="Guerrero F.D."/>
            <person name="Moolhuijzen P."/>
            <person name="Goolsby J.A."/>
            <person name="Tidwell J."/>
            <person name="Bellgard S.E."/>
            <person name="Bellgard M.I."/>
        </authorList>
    </citation>
    <scope>NUCLEOTIDE SEQUENCE</scope>
    <source>
        <tissue evidence="1">Shoot tissue taken approximately 20 cm above the soil surface</tissue>
    </source>
</reference>
<sequence>MSIFTYIFHDCGPRSLSLIYFVLIFHAWQPHLEC</sequence>
<dbReference type="AlphaFoldDB" id="A0A0A9BTK6"/>
<name>A0A0A9BTK6_ARUDO</name>